<evidence type="ECO:0000259" key="1">
    <source>
        <dbReference type="PROSITE" id="PS50983"/>
    </source>
</evidence>
<gene>
    <name evidence="2" type="ORF">CSEC_0734</name>
</gene>
<accession>A0A090CYL8</accession>
<dbReference type="InterPro" id="IPR002491">
    <property type="entry name" value="ABC_transptr_periplasmic_BD"/>
</dbReference>
<proteinExistence type="predicted"/>
<dbReference type="eggNOG" id="COG4558">
    <property type="taxonomic scope" value="Bacteria"/>
</dbReference>
<evidence type="ECO:0000313" key="2">
    <source>
        <dbReference type="EMBL" id="CDR33566.1"/>
    </source>
</evidence>
<dbReference type="PROSITE" id="PS50983">
    <property type="entry name" value="FE_B12_PBP"/>
    <property type="match status" value="1"/>
</dbReference>
<organism evidence="2 3">
    <name type="scientific">Candidatus Criblamydia sequanensis CRIB-18</name>
    <dbReference type="NCBI Taxonomy" id="1437425"/>
    <lineage>
        <taxon>Bacteria</taxon>
        <taxon>Pseudomonadati</taxon>
        <taxon>Chlamydiota</taxon>
        <taxon>Chlamydiia</taxon>
        <taxon>Parachlamydiales</taxon>
        <taxon>Candidatus Criblamydiaceae</taxon>
        <taxon>Candidatus Criblamydia</taxon>
    </lineage>
</organism>
<evidence type="ECO:0000313" key="3">
    <source>
        <dbReference type="Proteomes" id="UP000031552"/>
    </source>
</evidence>
<feature type="domain" description="Fe/B12 periplasmic-binding" evidence="1">
    <location>
        <begin position="148"/>
        <end position="412"/>
    </location>
</feature>
<sequence length="412" mass="46874">MRMSSFFTYAFFSAFLAFWWIAAFKNPNAHEPKVNLSVSVNKSNNLPFEIQNLSLFPDREFLRKALLGDISLISKLIVEWDINADLLINEGYSNIKRLDRQLFLRSQRIVRLLESNERGFEAKATLENNAPIIDDRGFPHDLSILRQKFFPQTYMAASILLSLVEPENISALPKGMKAQSHIYASEQLDAIHLEFDRFTSESLAINFPDIAFVSKQYSNPTCVDILSHLGIEIFYTPDILSFEDIKKAIQNIGYLVGKPLKAELLTIFIDAALQNCDNCLEIRKSLSPLEKTLVTNYYTHFSLPGKQSLTYSILSRLRLNNKLGEGHHPFFHRNGYTAPLSEEEIVFFNPDRLIILGDLNASLEACLLSKDSLRGVSAIQSKQVSFIPEDVQWTPSQFLVLAYYDLAKALCD</sequence>
<keyword evidence="3" id="KW-1185">Reference proteome</keyword>
<protein>
    <submittedName>
        <fullName evidence="2">ABC-type transporter, substrate-binding protein</fullName>
    </submittedName>
</protein>
<comment type="caution">
    <text evidence="2">The sequence shown here is derived from an EMBL/GenBank/DDBJ whole genome shotgun (WGS) entry which is preliminary data.</text>
</comment>
<dbReference type="Proteomes" id="UP000031552">
    <property type="component" value="Unassembled WGS sequence"/>
</dbReference>
<dbReference type="STRING" id="1437425.CSEC_0734"/>
<dbReference type="EMBL" id="CCEJ010000003">
    <property type="protein sequence ID" value="CDR33566.1"/>
    <property type="molecule type" value="Genomic_DNA"/>
</dbReference>
<dbReference type="SUPFAM" id="SSF53807">
    <property type="entry name" value="Helical backbone' metal receptor"/>
    <property type="match status" value="1"/>
</dbReference>
<reference evidence="2" key="2">
    <citation type="submission" date="2014-09" db="EMBL/GenBank/DDBJ databases">
        <title>Criblamydia sequanensis harbors a mega-plasmid encoding arsenite resistance.</title>
        <authorList>
            <person name="Bertelli C."/>
            <person name="Goesmann A."/>
            <person name="Greub G."/>
        </authorList>
    </citation>
    <scope>NUCLEOTIDE SEQUENCE [LARGE SCALE GENOMIC DNA]</scope>
    <source>
        <strain evidence="2">CRIB-18</strain>
    </source>
</reference>
<dbReference type="Gene3D" id="3.40.50.1980">
    <property type="entry name" value="Nitrogenase molybdenum iron protein domain"/>
    <property type="match status" value="2"/>
</dbReference>
<name>A0A090CYL8_9BACT</name>
<dbReference type="AlphaFoldDB" id="A0A090CYL8"/>
<reference evidence="2" key="1">
    <citation type="submission" date="2013-12" db="EMBL/GenBank/DDBJ databases">
        <authorList>
            <person name="Linke B."/>
        </authorList>
    </citation>
    <scope>NUCLEOTIDE SEQUENCE [LARGE SCALE GENOMIC DNA]</scope>
    <source>
        <strain evidence="2">CRIB-18</strain>
    </source>
</reference>